<feature type="disulfide bond" evidence="9">
    <location>
        <begin position="37"/>
        <end position="160"/>
    </location>
</feature>
<dbReference type="InterPro" id="IPR006619">
    <property type="entry name" value="PGRP_domain_met/bac"/>
</dbReference>
<dbReference type="RefSeq" id="XP_023179736.2">
    <property type="nucleotide sequence ID" value="XM_023323968.2"/>
</dbReference>
<name>A0A6J1ME40_DROHY</name>
<dbReference type="Proteomes" id="UP000504633">
    <property type="component" value="Unplaced"/>
</dbReference>
<feature type="domain" description="N-acetylmuramoyl-L-alanine amidase" evidence="11">
    <location>
        <begin position="49"/>
        <end position="186"/>
    </location>
</feature>
<dbReference type="GO" id="GO:0009253">
    <property type="term" value="P:peptidoglycan catabolic process"/>
    <property type="evidence" value="ECO:0007669"/>
    <property type="project" value="InterPro"/>
</dbReference>
<proteinExistence type="inferred from homology"/>
<dbReference type="PANTHER" id="PTHR11022:SF74">
    <property type="entry name" value="PEPTIDOGLYCAN-RECOGNITION PROTEIN SA"/>
    <property type="match status" value="1"/>
</dbReference>
<dbReference type="GO" id="GO:0045087">
    <property type="term" value="P:innate immune response"/>
    <property type="evidence" value="ECO:0007669"/>
    <property type="project" value="UniProtKB-KW"/>
</dbReference>
<evidence type="ECO:0000256" key="2">
    <source>
        <dbReference type="ARBA" id="ARBA00007553"/>
    </source>
</evidence>
<dbReference type="AlphaFoldDB" id="A0A6J1ME40"/>
<evidence type="ECO:0000256" key="7">
    <source>
        <dbReference type="ARBA" id="ARBA00023157"/>
    </source>
</evidence>
<reference evidence="14" key="1">
    <citation type="submission" date="2025-08" db="UniProtKB">
        <authorList>
            <consortium name="RefSeq"/>
        </authorList>
    </citation>
    <scope>IDENTIFICATION</scope>
    <source>
        <strain evidence="14">15085-1641.00</strain>
        <tissue evidence="14">Whole body</tissue>
    </source>
</reference>
<sequence>MSSLKHSLLLLFVCLVAMSAIAGAAGSGKGRKKGVACPPTKLKRQWGGKPARGINYQLRPIRYVIIHHTVTAECSSFIECADILQGMQGYHQTELNYFDIGYNFLIGNDGLVYEGTGWGVRGAHTYGYNGNGTGIAFIGNFVDKLPSEAALNACRKLLECGVKLGELREDYDLIGASQVITTLSPGLTLYNEIQEWPHWLSNP</sequence>
<dbReference type="GO" id="GO:0042834">
    <property type="term" value="F:peptidoglycan binding"/>
    <property type="evidence" value="ECO:0007669"/>
    <property type="project" value="InterPro"/>
</dbReference>
<evidence type="ECO:0000313" key="13">
    <source>
        <dbReference type="Proteomes" id="UP000504633"/>
    </source>
</evidence>
<dbReference type="OrthoDB" id="10001926at2759"/>
<dbReference type="GO" id="GO:0005576">
    <property type="term" value="C:extracellular region"/>
    <property type="evidence" value="ECO:0007669"/>
    <property type="project" value="UniProtKB-SubCell"/>
</dbReference>
<dbReference type="KEGG" id="dhe:111605448"/>
<keyword evidence="3" id="KW-0964">Secreted</keyword>
<dbReference type="SUPFAM" id="SSF55846">
    <property type="entry name" value="N-acetylmuramoyl-L-alanine amidase-like"/>
    <property type="match status" value="1"/>
</dbReference>
<evidence type="ECO:0000256" key="9">
    <source>
        <dbReference type="PIRSR" id="PIRSR037945-1"/>
    </source>
</evidence>
<dbReference type="InterPro" id="IPR017331">
    <property type="entry name" value="Peptidoglycan_recognition"/>
</dbReference>
<evidence type="ECO:0000256" key="5">
    <source>
        <dbReference type="ARBA" id="ARBA00022729"/>
    </source>
</evidence>
<evidence type="ECO:0000256" key="10">
    <source>
        <dbReference type="SAM" id="SignalP"/>
    </source>
</evidence>
<evidence type="ECO:0000256" key="8">
    <source>
        <dbReference type="PIRNR" id="PIRNR037945"/>
    </source>
</evidence>
<keyword evidence="6 8" id="KW-0391">Immunity</keyword>
<organism evidence="13 14">
    <name type="scientific">Drosophila hydei</name>
    <name type="common">Fruit fly</name>
    <dbReference type="NCBI Taxonomy" id="7224"/>
    <lineage>
        <taxon>Eukaryota</taxon>
        <taxon>Metazoa</taxon>
        <taxon>Ecdysozoa</taxon>
        <taxon>Arthropoda</taxon>
        <taxon>Hexapoda</taxon>
        <taxon>Insecta</taxon>
        <taxon>Pterygota</taxon>
        <taxon>Neoptera</taxon>
        <taxon>Endopterygota</taxon>
        <taxon>Diptera</taxon>
        <taxon>Brachycera</taxon>
        <taxon>Muscomorpha</taxon>
        <taxon>Ephydroidea</taxon>
        <taxon>Drosophilidae</taxon>
        <taxon>Drosophila</taxon>
    </lineage>
</organism>
<comment type="subcellular location">
    <subcellularLocation>
        <location evidence="1">Secreted</location>
    </subcellularLocation>
</comment>
<dbReference type="CDD" id="cd06583">
    <property type="entry name" value="PGRP"/>
    <property type="match status" value="1"/>
</dbReference>
<dbReference type="InterPro" id="IPR036505">
    <property type="entry name" value="Amidase/PGRP_sf"/>
</dbReference>
<dbReference type="OMA" id="RFVVIHH"/>
<dbReference type="GeneID" id="111605448"/>
<evidence type="ECO:0000256" key="1">
    <source>
        <dbReference type="ARBA" id="ARBA00004613"/>
    </source>
</evidence>
<gene>
    <name evidence="14" type="primary">LOC111605448</name>
</gene>
<accession>A0A6J1ME40</accession>
<dbReference type="Pfam" id="PF01510">
    <property type="entry name" value="Amidase_2"/>
    <property type="match status" value="1"/>
</dbReference>
<dbReference type="GO" id="GO:0008270">
    <property type="term" value="F:zinc ion binding"/>
    <property type="evidence" value="ECO:0007669"/>
    <property type="project" value="InterPro"/>
</dbReference>
<dbReference type="PANTHER" id="PTHR11022">
    <property type="entry name" value="PEPTIDOGLYCAN RECOGNITION PROTEIN"/>
    <property type="match status" value="1"/>
</dbReference>
<evidence type="ECO:0000256" key="4">
    <source>
        <dbReference type="ARBA" id="ARBA00022588"/>
    </source>
</evidence>
<dbReference type="Gene3D" id="3.40.80.10">
    <property type="entry name" value="Peptidoglycan recognition protein-like"/>
    <property type="match status" value="1"/>
</dbReference>
<keyword evidence="4 8" id="KW-0399">Innate immunity</keyword>
<evidence type="ECO:0000256" key="3">
    <source>
        <dbReference type="ARBA" id="ARBA00022525"/>
    </source>
</evidence>
<keyword evidence="13" id="KW-1185">Reference proteome</keyword>
<keyword evidence="7 9" id="KW-1015">Disulfide bond</keyword>
<dbReference type="SMART" id="SM00644">
    <property type="entry name" value="Ami_2"/>
    <property type="match status" value="1"/>
</dbReference>
<evidence type="ECO:0000259" key="12">
    <source>
        <dbReference type="SMART" id="SM00701"/>
    </source>
</evidence>
<feature type="chain" id="PRO_5026762887" description="Peptidoglycan-recognition protein" evidence="10">
    <location>
        <begin position="25"/>
        <end position="203"/>
    </location>
</feature>
<dbReference type="InterPro" id="IPR015510">
    <property type="entry name" value="PGRP"/>
</dbReference>
<dbReference type="CTD" id="32099"/>
<feature type="signal peptide" evidence="10">
    <location>
        <begin position="1"/>
        <end position="24"/>
    </location>
</feature>
<dbReference type="FunFam" id="3.40.80.10:FF:000001">
    <property type="entry name" value="Peptidoglycan recognition protein 1"/>
    <property type="match status" value="1"/>
</dbReference>
<keyword evidence="5 10" id="KW-0732">Signal</keyword>
<evidence type="ECO:0000259" key="11">
    <source>
        <dbReference type="SMART" id="SM00644"/>
    </source>
</evidence>
<feature type="disulfide bond" evidence="9">
    <location>
        <begin position="74"/>
        <end position="80"/>
    </location>
</feature>
<dbReference type="InterPro" id="IPR002502">
    <property type="entry name" value="Amidase_domain"/>
</dbReference>
<dbReference type="PIRSF" id="PIRSF037945">
    <property type="entry name" value="PGRPs"/>
    <property type="match status" value="1"/>
</dbReference>
<comment type="similarity">
    <text evidence="2 8">Belongs to the N-acetylmuramoyl-L-alanine amidase 2 family.</text>
</comment>
<evidence type="ECO:0000313" key="14">
    <source>
        <dbReference type="RefSeq" id="XP_023179736.2"/>
    </source>
</evidence>
<feature type="domain" description="Peptidoglycan recognition protein family" evidence="12">
    <location>
        <begin position="38"/>
        <end position="180"/>
    </location>
</feature>
<evidence type="ECO:0000256" key="6">
    <source>
        <dbReference type="ARBA" id="ARBA00022859"/>
    </source>
</evidence>
<dbReference type="SMART" id="SM00701">
    <property type="entry name" value="PGRP"/>
    <property type="match status" value="1"/>
</dbReference>
<dbReference type="GO" id="GO:0008745">
    <property type="term" value="F:N-acetylmuramoyl-L-alanine amidase activity"/>
    <property type="evidence" value="ECO:0007669"/>
    <property type="project" value="InterPro"/>
</dbReference>
<protein>
    <recommendedName>
        <fullName evidence="8">Peptidoglycan-recognition protein</fullName>
    </recommendedName>
</protein>